<feature type="compositionally biased region" description="Basic and acidic residues" evidence="1">
    <location>
        <begin position="92"/>
        <end position="108"/>
    </location>
</feature>
<organism evidence="2 3">
    <name type="scientific">Anguilla anguilla</name>
    <name type="common">European freshwater eel</name>
    <name type="synonym">Muraena anguilla</name>
    <dbReference type="NCBI Taxonomy" id="7936"/>
    <lineage>
        <taxon>Eukaryota</taxon>
        <taxon>Metazoa</taxon>
        <taxon>Chordata</taxon>
        <taxon>Craniata</taxon>
        <taxon>Vertebrata</taxon>
        <taxon>Euteleostomi</taxon>
        <taxon>Actinopterygii</taxon>
        <taxon>Neopterygii</taxon>
        <taxon>Teleostei</taxon>
        <taxon>Anguilliformes</taxon>
        <taxon>Anguillidae</taxon>
        <taxon>Anguilla</taxon>
    </lineage>
</organism>
<protein>
    <recommendedName>
        <fullName evidence="4">PWWP domain-containing protein</fullName>
    </recommendedName>
</protein>
<evidence type="ECO:0008006" key="4">
    <source>
        <dbReference type="Google" id="ProtNLM"/>
    </source>
</evidence>
<dbReference type="Gene3D" id="2.30.30.140">
    <property type="match status" value="1"/>
</dbReference>
<feature type="region of interest" description="Disordered" evidence="1">
    <location>
        <begin position="46"/>
        <end position="72"/>
    </location>
</feature>
<feature type="compositionally biased region" description="Basic residues" evidence="1">
    <location>
        <begin position="441"/>
        <end position="450"/>
    </location>
</feature>
<dbReference type="EMBL" id="JAFIRN010000008">
    <property type="protein sequence ID" value="KAG5844235.1"/>
    <property type="molecule type" value="Genomic_DNA"/>
</dbReference>
<comment type="caution">
    <text evidence="2">The sequence shown here is derived from an EMBL/GenBank/DDBJ whole genome shotgun (WGS) entry which is preliminary data.</text>
</comment>
<gene>
    <name evidence="2" type="ORF">ANANG_G00160230</name>
</gene>
<feature type="compositionally biased region" description="Basic and acidic residues" evidence="1">
    <location>
        <begin position="299"/>
        <end position="312"/>
    </location>
</feature>
<feature type="compositionally biased region" description="Basic and acidic residues" evidence="1">
    <location>
        <begin position="62"/>
        <end position="71"/>
    </location>
</feature>
<keyword evidence="3" id="KW-1185">Reference proteome</keyword>
<accession>A0A9D3M853</accession>
<feature type="region of interest" description="Disordered" evidence="1">
    <location>
        <begin position="1"/>
        <end position="34"/>
    </location>
</feature>
<sequence length="684" mass="73928">MAAVAAEPGAAAASTTVGDGTEFESEAKLQTEATSECASVMDLMHIPKDQGAGPECRLVNPETRDRPEQEAAGKAYVAFAEEEQIDAGCPMGRERETEVTPKDPGRADLRGECESFKAEFSPVLLEVANEVSAYDSITRSQPSPTPISTSEPSVVFLHSHCTPLALEMESGLAAPLLSSVEPVETKTEYATSHGSDATAEPTEIVCEVRALIKPLLVTEPQSKPTDDAASPELEIGSTEDAVLKCCEIADDTDPLPVLEKEKVLGTTDEMSNVRDLFPCNSSDPPVTAVDQVPPVLESEDLHAPRRVFRDDSSETLSESKSTVTDAESTGLPPDSIAHLSPGSEVRVSLDHIIDDALVVSFQLGEKIFSGVLMDLSKRFGPYGIPVTVFPRRQDRDRRESMQLKAEPFPLGVGQEGAGAGRSGQPSQRGHVQPVATSAPPRRIKRPKRRLLREEPTSIMSAIRLRPRQVLCDKAEGREQSAQGGAGKRAPAPPPGNAKKVLQSKNVDHCKAREVLKLAKAQRRQQRDGVVVAVADAKARTRAAALQDAHQKVHFTRRLHRISAGAWLVCPAPPPPIPDPHQAPKSPRRLDRACGGHRLGQNQRLPLVARSRAGRRRAPGGAGARVSWFGSPPSTSCLPLSQLSHFLENFLSRFDRKRKGPYRRAVAEAAKAARRLPEVRALLQT</sequence>
<feature type="region of interest" description="Disordered" evidence="1">
    <location>
        <begin position="299"/>
        <end position="339"/>
    </location>
</feature>
<feature type="compositionally biased region" description="Low complexity" evidence="1">
    <location>
        <begin position="1"/>
        <end position="13"/>
    </location>
</feature>
<name>A0A9D3M853_ANGAN</name>
<evidence type="ECO:0000313" key="2">
    <source>
        <dbReference type="EMBL" id="KAG5844235.1"/>
    </source>
</evidence>
<feature type="region of interest" description="Disordered" evidence="1">
    <location>
        <begin position="404"/>
        <end position="458"/>
    </location>
</feature>
<feature type="compositionally biased region" description="Polar residues" evidence="1">
    <location>
        <begin position="314"/>
        <end position="327"/>
    </location>
</feature>
<dbReference type="Proteomes" id="UP001044222">
    <property type="component" value="Chromosome 8"/>
</dbReference>
<proteinExistence type="predicted"/>
<evidence type="ECO:0000313" key="3">
    <source>
        <dbReference type="Proteomes" id="UP001044222"/>
    </source>
</evidence>
<feature type="region of interest" description="Disordered" evidence="1">
    <location>
        <begin position="475"/>
        <end position="502"/>
    </location>
</feature>
<feature type="region of interest" description="Disordered" evidence="1">
    <location>
        <begin position="86"/>
        <end position="108"/>
    </location>
</feature>
<dbReference type="AlphaFoldDB" id="A0A9D3M853"/>
<evidence type="ECO:0000256" key="1">
    <source>
        <dbReference type="SAM" id="MobiDB-lite"/>
    </source>
</evidence>
<reference evidence="2" key="1">
    <citation type="submission" date="2021-01" db="EMBL/GenBank/DDBJ databases">
        <title>A chromosome-scale assembly of European eel, Anguilla anguilla.</title>
        <authorList>
            <person name="Henkel C."/>
            <person name="Jong-Raadsen S.A."/>
            <person name="Dufour S."/>
            <person name="Weltzien F.-A."/>
            <person name="Palstra A.P."/>
            <person name="Pelster B."/>
            <person name="Spaink H.P."/>
            <person name="Van Den Thillart G.E."/>
            <person name="Jansen H."/>
            <person name="Zahm M."/>
            <person name="Klopp C."/>
            <person name="Cedric C."/>
            <person name="Louis A."/>
            <person name="Berthelot C."/>
            <person name="Parey E."/>
            <person name="Roest Crollius H."/>
            <person name="Montfort J."/>
            <person name="Robinson-Rechavi M."/>
            <person name="Bucao C."/>
            <person name="Bouchez O."/>
            <person name="Gislard M."/>
            <person name="Lluch J."/>
            <person name="Milhes M."/>
            <person name="Lampietro C."/>
            <person name="Lopez Roques C."/>
            <person name="Donnadieu C."/>
            <person name="Braasch I."/>
            <person name="Desvignes T."/>
            <person name="Postlethwait J."/>
            <person name="Bobe J."/>
            <person name="Guiguen Y."/>
            <person name="Dirks R."/>
        </authorList>
    </citation>
    <scope>NUCLEOTIDE SEQUENCE</scope>
    <source>
        <strain evidence="2">Tag_6206</strain>
        <tissue evidence="2">Liver</tissue>
    </source>
</reference>